<dbReference type="GO" id="GO:0006820">
    <property type="term" value="P:monoatomic anion transport"/>
    <property type="evidence" value="ECO:0007669"/>
    <property type="project" value="TreeGrafter"/>
</dbReference>
<name>A0AAE1G183_PETCI</name>
<dbReference type="SUPFAM" id="SSF103473">
    <property type="entry name" value="MFS general substrate transporter"/>
    <property type="match status" value="1"/>
</dbReference>
<evidence type="ECO:0000256" key="4">
    <source>
        <dbReference type="ARBA" id="ARBA00023136"/>
    </source>
</evidence>
<dbReference type="GO" id="GO:0022857">
    <property type="term" value="F:transmembrane transporter activity"/>
    <property type="evidence" value="ECO:0007669"/>
    <property type="project" value="TreeGrafter"/>
</dbReference>
<evidence type="ECO:0000256" key="3">
    <source>
        <dbReference type="ARBA" id="ARBA00022989"/>
    </source>
</evidence>
<sequence length="139" mass="15286">MFGPAVNLLVVSFSGCQPITVIVVLCLGFFFNGSITIGLFANRVDISNNFSGTLSGIANGSANAIGFVVPLVVGALTQNQQTMGQWQKVFLMCVPVYFLSELFFLMFLSDTIQPWDNYNEHTEMKDQEEAEEEGKLNVC</sequence>
<accession>A0AAE1G183</accession>
<reference evidence="6" key="1">
    <citation type="submission" date="2023-10" db="EMBL/GenBank/DDBJ databases">
        <title>Genome assemblies of two species of porcelain crab, Petrolisthes cinctipes and Petrolisthes manimaculis (Anomura: Porcellanidae).</title>
        <authorList>
            <person name="Angst P."/>
        </authorList>
    </citation>
    <scope>NUCLEOTIDE SEQUENCE</scope>
    <source>
        <strain evidence="6">PB745_01</strain>
        <tissue evidence="6">Gill</tissue>
    </source>
</reference>
<protein>
    <recommendedName>
        <fullName evidence="8">Inorganic phosphate cotransporter</fullName>
    </recommendedName>
</protein>
<dbReference type="PANTHER" id="PTHR11662">
    <property type="entry name" value="SOLUTE CARRIER FAMILY 17"/>
    <property type="match status" value="1"/>
</dbReference>
<feature type="transmembrane region" description="Helical" evidence="5">
    <location>
        <begin position="89"/>
        <end position="108"/>
    </location>
</feature>
<evidence type="ECO:0000256" key="2">
    <source>
        <dbReference type="ARBA" id="ARBA00022692"/>
    </source>
</evidence>
<dbReference type="AlphaFoldDB" id="A0AAE1G183"/>
<keyword evidence="2 5" id="KW-0812">Transmembrane</keyword>
<evidence type="ECO:0000313" key="6">
    <source>
        <dbReference type="EMBL" id="KAK3883519.1"/>
    </source>
</evidence>
<dbReference type="InterPro" id="IPR050382">
    <property type="entry name" value="MFS_Na/Anion_cotransporter"/>
</dbReference>
<gene>
    <name evidence="6" type="ORF">Pcinc_012169</name>
</gene>
<feature type="transmembrane region" description="Helical" evidence="5">
    <location>
        <begin position="53"/>
        <end position="77"/>
    </location>
</feature>
<dbReference type="Gene3D" id="1.20.1250.20">
    <property type="entry name" value="MFS general substrate transporter like domains"/>
    <property type="match status" value="1"/>
</dbReference>
<keyword evidence="3 5" id="KW-1133">Transmembrane helix</keyword>
<dbReference type="InterPro" id="IPR036259">
    <property type="entry name" value="MFS_trans_sf"/>
</dbReference>
<evidence type="ECO:0000313" key="7">
    <source>
        <dbReference type="Proteomes" id="UP001286313"/>
    </source>
</evidence>
<organism evidence="6 7">
    <name type="scientific">Petrolisthes cinctipes</name>
    <name type="common">Flat porcelain crab</name>
    <dbReference type="NCBI Taxonomy" id="88211"/>
    <lineage>
        <taxon>Eukaryota</taxon>
        <taxon>Metazoa</taxon>
        <taxon>Ecdysozoa</taxon>
        <taxon>Arthropoda</taxon>
        <taxon>Crustacea</taxon>
        <taxon>Multicrustacea</taxon>
        <taxon>Malacostraca</taxon>
        <taxon>Eumalacostraca</taxon>
        <taxon>Eucarida</taxon>
        <taxon>Decapoda</taxon>
        <taxon>Pleocyemata</taxon>
        <taxon>Anomura</taxon>
        <taxon>Galatheoidea</taxon>
        <taxon>Porcellanidae</taxon>
        <taxon>Petrolisthes</taxon>
    </lineage>
</organism>
<dbReference type="GO" id="GO:0016020">
    <property type="term" value="C:membrane"/>
    <property type="evidence" value="ECO:0007669"/>
    <property type="project" value="UniProtKB-SubCell"/>
</dbReference>
<feature type="transmembrane region" description="Helical" evidence="5">
    <location>
        <begin position="21"/>
        <end position="41"/>
    </location>
</feature>
<comment type="caution">
    <text evidence="6">The sequence shown here is derived from an EMBL/GenBank/DDBJ whole genome shotgun (WGS) entry which is preliminary data.</text>
</comment>
<evidence type="ECO:0000256" key="1">
    <source>
        <dbReference type="ARBA" id="ARBA00004141"/>
    </source>
</evidence>
<proteinExistence type="predicted"/>
<keyword evidence="7" id="KW-1185">Reference proteome</keyword>
<evidence type="ECO:0000256" key="5">
    <source>
        <dbReference type="SAM" id="Phobius"/>
    </source>
</evidence>
<keyword evidence="4 5" id="KW-0472">Membrane</keyword>
<comment type="subcellular location">
    <subcellularLocation>
        <location evidence="1">Membrane</location>
        <topology evidence="1">Multi-pass membrane protein</topology>
    </subcellularLocation>
</comment>
<dbReference type="Proteomes" id="UP001286313">
    <property type="component" value="Unassembled WGS sequence"/>
</dbReference>
<dbReference type="PANTHER" id="PTHR11662:SF399">
    <property type="entry name" value="FI19708P1-RELATED"/>
    <property type="match status" value="1"/>
</dbReference>
<evidence type="ECO:0008006" key="8">
    <source>
        <dbReference type="Google" id="ProtNLM"/>
    </source>
</evidence>
<dbReference type="EMBL" id="JAWQEG010000985">
    <property type="protein sequence ID" value="KAK3883519.1"/>
    <property type="molecule type" value="Genomic_DNA"/>
</dbReference>